<comment type="caution">
    <text evidence="1">The sequence shown here is derived from an EMBL/GenBank/DDBJ whole genome shotgun (WGS) entry which is preliminary data.</text>
</comment>
<gene>
    <name evidence="1" type="ORF">ERUC_LOCUS14010</name>
</gene>
<organism evidence="1 2">
    <name type="scientific">Eruca vesicaria subsp. sativa</name>
    <name type="common">Garden rocket</name>
    <name type="synonym">Eruca sativa</name>
    <dbReference type="NCBI Taxonomy" id="29727"/>
    <lineage>
        <taxon>Eukaryota</taxon>
        <taxon>Viridiplantae</taxon>
        <taxon>Streptophyta</taxon>
        <taxon>Embryophyta</taxon>
        <taxon>Tracheophyta</taxon>
        <taxon>Spermatophyta</taxon>
        <taxon>Magnoliopsida</taxon>
        <taxon>eudicotyledons</taxon>
        <taxon>Gunneridae</taxon>
        <taxon>Pentapetalae</taxon>
        <taxon>rosids</taxon>
        <taxon>malvids</taxon>
        <taxon>Brassicales</taxon>
        <taxon>Brassicaceae</taxon>
        <taxon>Brassiceae</taxon>
        <taxon>Eruca</taxon>
    </lineage>
</organism>
<sequence>MKFMLTYHVIHHPNSTYFIEKTTQYVMNEVRDDNIILANDLQVSLTIIHYNPNATSRFDVDLTITNLESTNRPPTTEEISTVCIVCFRDYNDALISGFVPK</sequence>
<protein>
    <submittedName>
        <fullName evidence="1">Uncharacterized protein</fullName>
    </submittedName>
</protein>
<name>A0ABC8JRS7_ERUVS</name>
<dbReference type="Proteomes" id="UP001642260">
    <property type="component" value="Unassembled WGS sequence"/>
</dbReference>
<dbReference type="AlphaFoldDB" id="A0ABC8JRS7"/>
<reference evidence="1 2" key="1">
    <citation type="submission" date="2022-03" db="EMBL/GenBank/DDBJ databases">
        <authorList>
            <person name="Macdonald S."/>
            <person name="Ahmed S."/>
            <person name="Newling K."/>
        </authorList>
    </citation>
    <scope>NUCLEOTIDE SEQUENCE [LARGE SCALE GENOMIC DNA]</scope>
</reference>
<accession>A0ABC8JRS7</accession>
<keyword evidence="2" id="KW-1185">Reference proteome</keyword>
<dbReference type="EMBL" id="CAKOAT010130710">
    <property type="protein sequence ID" value="CAH8336993.1"/>
    <property type="molecule type" value="Genomic_DNA"/>
</dbReference>
<evidence type="ECO:0000313" key="2">
    <source>
        <dbReference type="Proteomes" id="UP001642260"/>
    </source>
</evidence>
<proteinExistence type="predicted"/>
<evidence type="ECO:0000313" key="1">
    <source>
        <dbReference type="EMBL" id="CAH8336993.1"/>
    </source>
</evidence>